<comment type="caution">
    <text evidence="5">The sequence shown here is derived from an EMBL/GenBank/DDBJ whole genome shotgun (WGS) entry which is preliminary data.</text>
</comment>
<name>A0A7C4NM82_STAMA</name>
<dbReference type="Pfam" id="PF01155">
    <property type="entry name" value="HypA"/>
    <property type="match status" value="1"/>
</dbReference>
<gene>
    <name evidence="5" type="primary">hypA</name>
    <name evidence="4" type="ORF">ENU09_00280</name>
    <name evidence="5" type="ORF">ENU20_01010</name>
</gene>
<dbReference type="GO" id="GO:0051604">
    <property type="term" value="P:protein maturation"/>
    <property type="evidence" value="ECO:0007669"/>
    <property type="project" value="InterPro"/>
</dbReference>
<dbReference type="GO" id="GO:0008270">
    <property type="term" value="F:zinc ion binding"/>
    <property type="evidence" value="ECO:0007669"/>
    <property type="project" value="TreeGrafter"/>
</dbReference>
<accession>A0A7C4NM82</accession>
<organism evidence="5">
    <name type="scientific">Staphylothermus marinus</name>
    <dbReference type="NCBI Taxonomy" id="2280"/>
    <lineage>
        <taxon>Archaea</taxon>
        <taxon>Thermoproteota</taxon>
        <taxon>Thermoprotei</taxon>
        <taxon>Desulfurococcales</taxon>
        <taxon>Desulfurococcaceae</taxon>
        <taxon>Staphylothermus</taxon>
    </lineage>
</organism>
<reference evidence="5" key="1">
    <citation type="journal article" date="2020" name="mSystems">
        <title>Genome- and Community-Level Interaction Insights into Carbon Utilization and Element Cycling Functions of Hydrothermarchaeota in Hydrothermal Sediment.</title>
        <authorList>
            <person name="Zhou Z."/>
            <person name="Liu Y."/>
            <person name="Xu W."/>
            <person name="Pan J."/>
            <person name="Luo Z.H."/>
            <person name="Li M."/>
        </authorList>
    </citation>
    <scope>NUCLEOTIDE SEQUENCE [LARGE SCALE GENOMIC DNA]</scope>
    <source>
        <strain evidence="4">SpSt-638</strain>
        <strain evidence="5">SpSt-648</strain>
    </source>
</reference>
<keyword evidence="2" id="KW-0479">Metal-binding</keyword>
<proteinExistence type="predicted"/>
<dbReference type="InterPro" id="IPR000688">
    <property type="entry name" value="HypA/HybF"/>
</dbReference>
<evidence type="ECO:0000313" key="5">
    <source>
        <dbReference type="EMBL" id="HGQ73647.1"/>
    </source>
</evidence>
<sequence length="130" mass="15118">MVHEWALAESIVEYVVKTLGEVRQIKKLLIRIGKLQSIDLEILEFALGELFRERGLSVEQIEFNEIDPRLRCNRCGFEWSVNMDSLEHDVREAIHFLPESIYVYLKCSRCGSKDFSITSGRGVESIEILW</sequence>
<keyword evidence="3" id="KW-0862">Zinc</keyword>
<dbReference type="PIRSF" id="PIRSF004761">
    <property type="entry name" value="Hydrgn_mat_HypA"/>
    <property type="match status" value="1"/>
</dbReference>
<dbReference type="PANTHER" id="PTHR34535:SF3">
    <property type="entry name" value="HYDROGENASE MATURATION FACTOR HYPA"/>
    <property type="match status" value="1"/>
</dbReference>
<dbReference type="PANTHER" id="PTHR34535">
    <property type="entry name" value="HYDROGENASE MATURATION FACTOR HYPA"/>
    <property type="match status" value="1"/>
</dbReference>
<evidence type="ECO:0000256" key="2">
    <source>
        <dbReference type="ARBA" id="ARBA00022723"/>
    </source>
</evidence>
<dbReference type="GO" id="GO:0016151">
    <property type="term" value="F:nickel cation binding"/>
    <property type="evidence" value="ECO:0007669"/>
    <property type="project" value="InterPro"/>
</dbReference>
<dbReference type="Gene3D" id="3.30.2320.80">
    <property type="match status" value="1"/>
</dbReference>
<evidence type="ECO:0000313" key="4">
    <source>
        <dbReference type="EMBL" id="HGQ59153.1"/>
    </source>
</evidence>
<keyword evidence="1" id="KW-0533">Nickel</keyword>
<evidence type="ECO:0000256" key="1">
    <source>
        <dbReference type="ARBA" id="ARBA00022596"/>
    </source>
</evidence>
<evidence type="ECO:0000256" key="3">
    <source>
        <dbReference type="ARBA" id="ARBA00022833"/>
    </source>
</evidence>
<dbReference type="AlphaFoldDB" id="A0A7C4NM82"/>
<protein>
    <submittedName>
        <fullName evidence="5">Hydrogenase nickel incorporation protein HypA</fullName>
    </submittedName>
</protein>
<dbReference type="EMBL" id="DTBP01000010">
    <property type="protein sequence ID" value="HGQ73647.1"/>
    <property type="molecule type" value="Genomic_DNA"/>
</dbReference>
<dbReference type="EMBL" id="DTBE01000007">
    <property type="protein sequence ID" value="HGQ59153.1"/>
    <property type="molecule type" value="Genomic_DNA"/>
</dbReference>
<dbReference type="NCBIfam" id="NF003008">
    <property type="entry name" value="PRK03824.1"/>
    <property type="match status" value="1"/>
</dbReference>